<sequence length="75" mass="8672">MKRTIIGEMEKGMDNLIKLTTSLRRKEFYISELEIKEFDISSSIKITFDEAKGHTADKAALYLKKYSLLNSIQIN</sequence>
<protein>
    <submittedName>
        <fullName evidence="1">Uncharacterized protein</fullName>
    </submittedName>
</protein>
<reference evidence="1 2" key="1">
    <citation type="submission" date="2017-06" db="EMBL/GenBank/DDBJ databases">
        <title>Draft genome sequence of anaerobic fermentative bacterium Anaeromicrobium sediminis DY2726D isolated from West Pacific Ocean sediments.</title>
        <authorList>
            <person name="Zeng X."/>
        </authorList>
    </citation>
    <scope>NUCLEOTIDE SEQUENCE [LARGE SCALE GENOMIC DNA]</scope>
    <source>
        <strain evidence="1 2">DY2726D</strain>
    </source>
</reference>
<comment type="caution">
    <text evidence="1">The sequence shown here is derived from an EMBL/GenBank/DDBJ whole genome shotgun (WGS) entry which is preliminary data.</text>
</comment>
<organism evidence="1 2">
    <name type="scientific">Anaeromicrobium sediminis</name>
    <dbReference type="NCBI Taxonomy" id="1478221"/>
    <lineage>
        <taxon>Bacteria</taxon>
        <taxon>Bacillati</taxon>
        <taxon>Bacillota</taxon>
        <taxon>Clostridia</taxon>
        <taxon>Peptostreptococcales</taxon>
        <taxon>Thermotaleaceae</taxon>
        <taxon>Anaeromicrobium</taxon>
    </lineage>
</organism>
<evidence type="ECO:0000313" key="1">
    <source>
        <dbReference type="EMBL" id="PAB59832.1"/>
    </source>
</evidence>
<accession>A0A267MK91</accession>
<dbReference type="AlphaFoldDB" id="A0A267MK91"/>
<keyword evidence="2" id="KW-1185">Reference proteome</keyword>
<dbReference type="OrthoDB" id="1752844at2"/>
<evidence type="ECO:0000313" key="2">
    <source>
        <dbReference type="Proteomes" id="UP000216024"/>
    </source>
</evidence>
<name>A0A267MK91_9FIRM</name>
<dbReference type="EMBL" id="NIBG01000005">
    <property type="protein sequence ID" value="PAB59832.1"/>
    <property type="molecule type" value="Genomic_DNA"/>
</dbReference>
<gene>
    <name evidence="1" type="ORF">CCE28_07710</name>
</gene>
<dbReference type="Proteomes" id="UP000216024">
    <property type="component" value="Unassembled WGS sequence"/>
</dbReference>
<dbReference type="RefSeq" id="WP_095132644.1">
    <property type="nucleotide sequence ID" value="NZ_NIBG01000005.1"/>
</dbReference>
<proteinExistence type="predicted"/>